<proteinExistence type="predicted"/>
<organism evidence="2 3">
    <name type="scientific">Thalassoglobus neptunius</name>
    <dbReference type="NCBI Taxonomy" id="1938619"/>
    <lineage>
        <taxon>Bacteria</taxon>
        <taxon>Pseudomonadati</taxon>
        <taxon>Planctomycetota</taxon>
        <taxon>Planctomycetia</taxon>
        <taxon>Planctomycetales</taxon>
        <taxon>Planctomycetaceae</taxon>
        <taxon>Thalassoglobus</taxon>
    </lineage>
</organism>
<feature type="domain" description="NIF system FeS cluster assembly NifU N-terminal" evidence="1">
    <location>
        <begin position="9"/>
        <end position="123"/>
    </location>
</feature>
<protein>
    <submittedName>
        <fullName evidence="2">NifU-like protein</fullName>
    </submittedName>
</protein>
<dbReference type="EMBL" id="SIHI01000034">
    <property type="protein sequence ID" value="TWT43067.1"/>
    <property type="molecule type" value="Genomic_DNA"/>
</dbReference>
<dbReference type="InterPro" id="IPR002871">
    <property type="entry name" value="NIF_FeS_clus_asmbl_NifU_N"/>
</dbReference>
<dbReference type="GO" id="GO:0051536">
    <property type="term" value="F:iron-sulfur cluster binding"/>
    <property type="evidence" value="ECO:0007669"/>
    <property type="project" value="InterPro"/>
</dbReference>
<evidence type="ECO:0000313" key="2">
    <source>
        <dbReference type="EMBL" id="TWT43067.1"/>
    </source>
</evidence>
<gene>
    <name evidence="2" type="primary">nifU</name>
    <name evidence="2" type="ORF">KOR42_45270</name>
</gene>
<dbReference type="SUPFAM" id="SSF82649">
    <property type="entry name" value="SufE/NifU"/>
    <property type="match status" value="1"/>
</dbReference>
<dbReference type="Proteomes" id="UP000317243">
    <property type="component" value="Unassembled WGS sequence"/>
</dbReference>
<dbReference type="AlphaFoldDB" id="A0A5C5VY50"/>
<dbReference type="Pfam" id="PF01592">
    <property type="entry name" value="NifU_N"/>
    <property type="match status" value="1"/>
</dbReference>
<reference evidence="2 3" key="1">
    <citation type="submission" date="2019-02" db="EMBL/GenBank/DDBJ databases">
        <title>Deep-cultivation of Planctomycetes and their phenomic and genomic characterization uncovers novel biology.</title>
        <authorList>
            <person name="Wiegand S."/>
            <person name="Jogler M."/>
            <person name="Boedeker C."/>
            <person name="Pinto D."/>
            <person name="Vollmers J."/>
            <person name="Rivas-Marin E."/>
            <person name="Kohn T."/>
            <person name="Peeters S.H."/>
            <person name="Heuer A."/>
            <person name="Rast P."/>
            <person name="Oberbeckmann S."/>
            <person name="Bunk B."/>
            <person name="Jeske O."/>
            <person name="Meyerdierks A."/>
            <person name="Storesund J.E."/>
            <person name="Kallscheuer N."/>
            <person name="Luecker S."/>
            <person name="Lage O.M."/>
            <person name="Pohl T."/>
            <person name="Merkel B.J."/>
            <person name="Hornburger P."/>
            <person name="Mueller R.-W."/>
            <person name="Bruemmer F."/>
            <person name="Labrenz M."/>
            <person name="Spormann A.M."/>
            <person name="Op Den Camp H."/>
            <person name="Overmann J."/>
            <person name="Amann R."/>
            <person name="Jetten M.S.M."/>
            <person name="Mascher T."/>
            <person name="Medema M.H."/>
            <person name="Devos D.P."/>
            <person name="Kaster A.-K."/>
            <person name="Ovreas L."/>
            <person name="Rohde M."/>
            <person name="Galperin M.Y."/>
            <person name="Jogler C."/>
        </authorList>
    </citation>
    <scope>NUCLEOTIDE SEQUENCE [LARGE SCALE GENOMIC DNA]</scope>
    <source>
        <strain evidence="2 3">KOR42</strain>
    </source>
</reference>
<dbReference type="OrthoDB" id="9804157at2"/>
<dbReference type="Gene3D" id="3.90.1010.10">
    <property type="match status" value="1"/>
</dbReference>
<evidence type="ECO:0000259" key="1">
    <source>
        <dbReference type="Pfam" id="PF01592"/>
    </source>
</evidence>
<comment type="caution">
    <text evidence="2">The sequence shown here is derived from an EMBL/GenBank/DDBJ whole genome shotgun (WGS) entry which is preliminary data.</text>
</comment>
<name>A0A5C5VY50_9PLAN</name>
<accession>A0A5C5VY50</accession>
<dbReference type="GO" id="GO:0016226">
    <property type="term" value="P:iron-sulfur cluster assembly"/>
    <property type="evidence" value="ECO:0007669"/>
    <property type="project" value="InterPro"/>
</dbReference>
<dbReference type="GO" id="GO:0005506">
    <property type="term" value="F:iron ion binding"/>
    <property type="evidence" value="ECO:0007669"/>
    <property type="project" value="InterPro"/>
</dbReference>
<dbReference type="RefSeq" id="WP_146511877.1">
    <property type="nucleotide sequence ID" value="NZ_SIHI01000034.1"/>
</dbReference>
<keyword evidence="3" id="KW-1185">Reference proteome</keyword>
<evidence type="ECO:0000313" key="3">
    <source>
        <dbReference type="Proteomes" id="UP000317243"/>
    </source>
</evidence>
<sequence length="130" mass="14115">MSRFSAILTEHAMAPLNRGQLEHADGIGVVGTPGRGPAFALYLAIDDHLIKDARFQCNGCGTLVACGSMLTESIRDKHIEEITSFWVEELIQLLGGVPTDKTHCPDMALRALNLAVEDYQSTNSESRSIS</sequence>
<dbReference type="PANTHER" id="PTHR10093">
    <property type="entry name" value="IRON-SULFUR CLUSTER ASSEMBLY ENZYME NIFU HOMOLOG"/>
    <property type="match status" value="1"/>
</dbReference>